<evidence type="ECO:0000256" key="2">
    <source>
        <dbReference type="ARBA" id="ARBA00007685"/>
    </source>
</evidence>
<evidence type="ECO:0000256" key="7">
    <source>
        <dbReference type="ARBA" id="ARBA00023136"/>
    </source>
</evidence>
<protein>
    <submittedName>
        <fullName evidence="9">37909_t:CDS:1</fullName>
    </submittedName>
</protein>
<feature type="transmembrane region" description="Helical" evidence="8">
    <location>
        <begin position="6"/>
        <end position="27"/>
    </location>
</feature>
<dbReference type="SUPFAM" id="SSF103464">
    <property type="entry name" value="Oligosaccharyltransferase subunit ost4p"/>
    <property type="match status" value="1"/>
</dbReference>
<evidence type="ECO:0000313" key="9">
    <source>
        <dbReference type="EMBL" id="CAG8774788.1"/>
    </source>
</evidence>
<evidence type="ECO:0000256" key="4">
    <source>
        <dbReference type="ARBA" id="ARBA00022824"/>
    </source>
</evidence>
<comment type="subcellular location">
    <subcellularLocation>
        <location evidence="1">Endoplasmic reticulum membrane</location>
        <topology evidence="1">Single-pass type III membrane protein</topology>
    </subcellularLocation>
</comment>
<reference evidence="9 10" key="1">
    <citation type="submission" date="2021-06" db="EMBL/GenBank/DDBJ databases">
        <authorList>
            <person name="Kallberg Y."/>
            <person name="Tangrot J."/>
            <person name="Rosling A."/>
        </authorList>
    </citation>
    <scope>NUCLEOTIDE SEQUENCE [LARGE SCALE GENOMIC DNA]</scope>
    <source>
        <strain evidence="9 10">120-4 pot B 10/14</strain>
    </source>
</reference>
<name>A0ABN7VI50_GIGMA</name>
<evidence type="ECO:0000256" key="6">
    <source>
        <dbReference type="ARBA" id="ARBA00022989"/>
    </source>
</evidence>
<gene>
    <name evidence="9" type="ORF">GMARGA_LOCUS18945</name>
</gene>
<sequence>MEDTTLSALCNSIGAIIMALIFAYHYVVVNDKDSKRLGLNEDSSKGVVIKDSSKVKS</sequence>
<dbReference type="Proteomes" id="UP000789901">
    <property type="component" value="Unassembled WGS sequence"/>
</dbReference>
<dbReference type="Pfam" id="PF10215">
    <property type="entry name" value="Ost4"/>
    <property type="match status" value="1"/>
</dbReference>
<evidence type="ECO:0000256" key="5">
    <source>
        <dbReference type="ARBA" id="ARBA00022968"/>
    </source>
</evidence>
<keyword evidence="4" id="KW-0256">Endoplasmic reticulum</keyword>
<comment type="caution">
    <text evidence="9">The sequence shown here is derived from an EMBL/GenBank/DDBJ whole genome shotgun (WGS) entry which is preliminary data.</text>
</comment>
<keyword evidence="3 8" id="KW-0812">Transmembrane</keyword>
<dbReference type="InterPro" id="IPR036330">
    <property type="entry name" value="Ost4p_sf"/>
</dbReference>
<feature type="non-terminal residue" evidence="9">
    <location>
        <position position="1"/>
    </location>
</feature>
<dbReference type="EMBL" id="CAJVQB010015472">
    <property type="protein sequence ID" value="CAG8774788.1"/>
    <property type="molecule type" value="Genomic_DNA"/>
</dbReference>
<dbReference type="InterPro" id="IPR018943">
    <property type="entry name" value="Oligosaccaryltransferase"/>
</dbReference>
<proteinExistence type="inferred from homology"/>
<keyword evidence="5" id="KW-0735">Signal-anchor</keyword>
<comment type="similarity">
    <text evidence="2">Belongs to the OST4 family.</text>
</comment>
<evidence type="ECO:0000313" key="10">
    <source>
        <dbReference type="Proteomes" id="UP000789901"/>
    </source>
</evidence>
<evidence type="ECO:0000256" key="3">
    <source>
        <dbReference type="ARBA" id="ARBA00022692"/>
    </source>
</evidence>
<keyword evidence="7 8" id="KW-0472">Membrane</keyword>
<organism evidence="9 10">
    <name type="scientific">Gigaspora margarita</name>
    <dbReference type="NCBI Taxonomy" id="4874"/>
    <lineage>
        <taxon>Eukaryota</taxon>
        <taxon>Fungi</taxon>
        <taxon>Fungi incertae sedis</taxon>
        <taxon>Mucoromycota</taxon>
        <taxon>Glomeromycotina</taxon>
        <taxon>Glomeromycetes</taxon>
        <taxon>Diversisporales</taxon>
        <taxon>Gigasporaceae</taxon>
        <taxon>Gigaspora</taxon>
    </lineage>
</organism>
<keyword evidence="6 8" id="KW-1133">Transmembrane helix</keyword>
<evidence type="ECO:0000256" key="8">
    <source>
        <dbReference type="SAM" id="Phobius"/>
    </source>
</evidence>
<accession>A0ABN7VI50</accession>
<keyword evidence="10" id="KW-1185">Reference proteome</keyword>
<evidence type="ECO:0000256" key="1">
    <source>
        <dbReference type="ARBA" id="ARBA00004643"/>
    </source>
</evidence>